<accession>A0A091DNQ6</accession>
<name>A0A091DNQ6_FUKDA</name>
<evidence type="ECO:0000313" key="1">
    <source>
        <dbReference type="EMBL" id="KFO32113.1"/>
    </source>
</evidence>
<proteinExistence type="predicted"/>
<dbReference type="EMBL" id="KN122211">
    <property type="protein sequence ID" value="KFO32113.1"/>
    <property type="molecule type" value="Genomic_DNA"/>
</dbReference>
<dbReference type="AlphaFoldDB" id="A0A091DNQ6"/>
<sequence length="74" mass="8242">MGTGTIVWEAPTEEAEEMEEMRRLLSPSFQCRLVSLLTDSLNFQRGLAPNSTVDPCSLEVEVGKTLEFKLPVLT</sequence>
<organism evidence="1 2">
    <name type="scientific">Fukomys damarensis</name>
    <name type="common">Damaraland mole rat</name>
    <name type="synonym">Cryptomys damarensis</name>
    <dbReference type="NCBI Taxonomy" id="885580"/>
    <lineage>
        <taxon>Eukaryota</taxon>
        <taxon>Metazoa</taxon>
        <taxon>Chordata</taxon>
        <taxon>Craniata</taxon>
        <taxon>Vertebrata</taxon>
        <taxon>Euteleostomi</taxon>
        <taxon>Mammalia</taxon>
        <taxon>Eutheria</taxon>
        <taxon>Euarchontoglires</taxon>
        <taxon>Glires</taxon>
        <taxon>Rodentia</taxon>
        <taxon>Hystricomorpha</taxon>
        <taxon>Bathyergidae</taxon>
        <taxon>Fukomys</taxon>
    </lineage>
</organism>
<protein>
    <submittedName>
        <fullName evidence="1">Uncharacterized protein</fullName>
    </submittedName>
</protein>
<evidence type="ECO:0000313" key="2">
    <source>
        <dbReference type="Proteomes" id="UP000028990"/>
    </source>
</evidence>
<reference evidence="1 2" key="1">
    <citation type="submission" date="2013-11" db="EMBL/GenBank/DDBJ databases">
        <title>The Damaraland mole rat (Fukomys damarensis) genome and evolution of African mole rats.</title>
        <authorList>
            <person name="Gladyshev V.N."/>
            <person name="Fang X."/>
        </authorList>
    </citation>
    <scope>NUCLEOTIDE SEQUENCE [LARGE SCALE GENOMIC DNA]</scope>
    <source>
        <tissue evidence="1">Liver</tissue>
    </source>
</reference>
<gene>
    <name evidence="1" type="ORF">H920_06449</name>
</gene>
<dbReference type="Proteomes" id="UP000028990">
    <property type="component" value="Unassembled WGS sequence"/>
</dbReference>
<keyword evidence="2" id="KW-1185">Reference proteome</keyword>